<evidence type="ECO:0008006" key="3">
    <source>
        <dbReference type="Google" id="ProtNLM"/>
    </source>
</evidence>
<sequence>MHGLIGSLLTGPSRAPRSKNCAALARHDRALRGRLLADACVMLSSMRHHQIRLFFVLFSDEDKISLSACGSVIRFLVEDVLYLMTEDETPHIVEAPIVFGCGDKQAGAFLDGAAQSFSMCFGGNGLGRINFGDKGKLGSTRSCIHHQQSTHPSFKINITGIAVGNKSTHIVFDAPVGSDTTLIQILLFKYCYELSLNQTSILLPEINLTTRWECLSYKSIYILPGHCEDFWNQYTRQNFLMGLHVVFDRERLILGGRTPNATPLTTPPALPRPLRLLLRLVVARGRRRQREVVLGFQWG</sequence>
<proteinExistence type="predicted"/>
<dbReference type="AlphaFoldDB" id="A0AAV8RG05"/>
<evidence type="ECO:0000313" key="1">
    <source>
        <dbReference type="EMBL" id="KAJ8497462.1"/>
    </source>
</evidence>
<dbReference type="SUPFAM" id="SSF50630">
    <property type="entry name" value="Acid proteases"/>
    <property type="match status" value="1"/>
</dbReference>
<dbReference type="Proteomes" id="UP001222027">
    <property type="component" value="Unassembled WGS sequence"/>
</dbReference>
<evidence type="ECO:0000313" key="2">
    <source>
        <dbReference type="Proteomes" id="UP001222027"/>
    </source>
</evidence>
<name>A0AAV8RG05_ENSVE</name>
<keyword evidence="2" id="KW-1185">Reference proteome</keyword>
<reference evidence="1 2" key="1">
    <citation type="submission" date="2022-12" db="EMBL/GenBank/DDBJ databases">
        <title>Chromosome-scale assembly of the Ensete ventricosum genome.</title>
        <authorList>
            <person name="Dussert Y."/>
            <person name="Stocks J."/>
            <person name="Wendawek A."/>
            <person name="Woldeyes F."/>
            <person name="Nichols R.A."/>
            <person name="Borrell J.S."/>
        </authorList>
    </citation>
    <scope>NUCLEOTIDE SEQUENCE [LARGE SCALE GENOMIC DNA]</scope>
    <source>
        <strain evidence="2">cv. Maze</strain>
        <tissue evidence="1">Seeds</tissue>
    </source>
</reference>
<protein>
    <recommendedName>
        <fullName evidence="3">Xylanase inhibitor N-terminal domain-containing protein</fullName>
    </recommendedName>
</protein>
<comment type="caution">
    <text evidence="1">The sequence shown here is derived from an EMBL/GenBank/DDBJ whole genome shotgun (WGS) entry which is preliminary data.</text>
</comment>
<accession>A0AAV8RG05</accession>
<dbReference type="InterPro" id="IPR021109">
    <property type="entry name" value="Peptidase_aspartic_dom_sf"/>
</dbReference>
<organism evidence="1 2">
    <name type="scientific">Ensete ventricosum</name>
    <name type="common">Abyssinian banana</name>
    <name type="synonym">Musa ensete</name>
    <dbReference type="NCBI Taxonomy" id="4639"/>
    <lineage>
        <taxon>Eukaryota</taxon>
        <taxon>Viridiplantae</taxon>
        <taxon>Streptophyta</taxon>
        <taxon>Embryophyta</taxon>
        <taxon>Tracheophyta</taxon>
        <taxon>Spermatophyta</taxon>
        <taxon>Magnoliopsida</taxon>
        <taxon>Liliopsida</taxon>
        <taxon>Zingiberales</taxon>
        <taxon>Musaceae</taxon>
        <taxon>Ensete</taxon>
    </lineage>
</organism>
<gene>
    <name evidence="1" type="ORF">OPV22_008014</name>
</gene>
<dbReference type="EMBL" id="JAQQAF010000003">
    <property type="protein sequence ID" value="KAJ8497462.1"/>
    <property type="molecule type" value="Genomic_DNA"/>
</dbReference>